<keyword evidence="1" id="KW-0732">Signal</keyword>
<accession>Q17HD3</accession>
<gene>
    <name evidence="2" type="ORF">AaeL_AAEL002702</name>
</gene>
<evidence type="ECO:0000313" key="3">
    <source>
        <dbReference type="Proteomes" id="UP000682892"/>
    </source>
</evidence>
<dbReference type="AlphaFoldDB" id="Q17HD3"/>
<organism evidence="2 3">
    <name type="scientific">Aedes aegypti</name>
    <name type="common">Yellowfever mosquito</name>
    <name type="synonym">Culex aegypti</name>
    <dbReference type="NCBI Taxonomy" id="7159"/>
    <lineage>
        <taxon>Eukaryota</taxon>
        <taxon>Metazoa</taxon>
        <taxon>Ecdysozoa</taxon>
        <taxon>Arthropoda</taxon>
        <taxon>Hexapoda</taxon>
        <taxon>Insecta</taxon>
        <taxon>Pterygota</taxon>
        <taxon>Neoptera</taxon>
        <taxon>Endopterygota</taxon>
        <taxon>Diptera</taxon>
        <taxon>Nematocera</taxon>
        <taxon>Culicoidea</taxon>
        <taxon>Culicidae</taxon>
        <taxon>Culicinae</taxon>
        <taxon>Aedini</taxon>
        <taxon>Aedes</taxon>
        <taxon>Stegomyia</taxon>
    </lineage>
</organism>
<name>Q17HD3_AEDAE</name>
<feature type="signal peptide" evidence="1">
    <location>
        <begin position="1"/>
        <end position="19"/>
    </location>
</feature>
<sequence length="174" mass="19849">MLMLLFVTMCCGSLSRSTASMIQSPDSFGFGFELILAKLEALEARMFELEKFHHHLNNSLQALNSSCSAPLKTLDHLRTPITGGLSPIDYRHRPYDAAVYDNYTSGRHHYYSANVNYTTRYGVRNDSDIGRHLYSQIEPLNPVPTRPYKINPSWSSRNRTRILERVPSDTLLLP</sequence>
<reference evidence="2" key="2">
    <citation type="journal article" date="2007" name="Science">
        <title>Genome sequence of Aedes aegypti, a major arbovirus vector.</title>
        <authorList>
            <person name="Nene V."/>
            <person name="Wortman J.R."/>
            <person name="Lawson D."/>
            <person name="Haas B."/>
            <person name="Kodira C."/>
            <person name="Tu Z.J."/>
            <person name="Loftus B."/>
            <person name="Xi Z."/>
            <person name="Megy K."/>
            <person name="Grabherr M."/>
            <person name="Ren Q."/>
            <person name="Zdobnov E.M."/>
            <person name="Lobo N.F."/>
            <person name="Campbell K.S."/>
            <person name="Brown S.E."/>
            <person name="Bonaldo M.F."/>
            <person name="Zhu J."/>
            <person name="Sinkins S.P."/>
            <person name="Hogenkamp D.G."/>
            <person name="Amedeo P."/>
            <person name="Arensburger P."/>
            <person name="Atkinson P.W."/>
            <person name="Bidwell S."/>
            <person name="Biedler J."/>
            <person name="Birney E."/>
            <person name="Bruggner R.V."/>
            <person name="Costas J."/>
            <person name="Coy M.R."/>
            <person name="Crabtree J."/>
            <person name="Crawford M."/>
            <person name="Debruyn B."/>
            <person name="Decaprio D."/>
            <person name="Eiglmeier K."/>
            <person name="Eisenstadt E."/>
            <person name="El-Dorry H."/>
            <person name="Gelbart W.M."/>
            <person name="Gomes S.L."/>
            <person name="Hammond M."/>
            <person name="Hannick L.I."/>
            <person name="Hogan J.R."/>
            <person name="Holmes M.H."/>
            <person name="Jaffe D."/>
            <person name="Johnston J.S."/>
            <person name="Kennedy R.C."/>
            <person name="Koo H."/>
            <person name="Kravitz S."/>
            <person name="Kriventseva E.V."/>
            <person name="Kulp D."/>
            <person name="Labutti K."/>
            <person name="Lee E."/>
            <person name="Li S."/>
            <person name="Lovin D.D."/>
            <person name="Mao C."/>
            <person name="Mauceli E."/>
            <person name="Menck C.F."/>
            <person name="Miller J.R."/>
            <person name="Montgomery P."/>
            <person name="Mori A."/>
            <person name="Nascimento A.L."/>
            <person name="Naveira H.F."/>
            <person name="Nusbaum C."/>
            <person name="O'leary S."/>
            <person name="Orvis J."/>
            <person name="Pertea M."/>
            <person name="Quesneville H."/>
            <person name="Reidenbach K.R."/>
            <person name="Rogers Y.H."/>
            <person name="Roth C.W."/>
            <person name="Schneider J.R."/>
            <person name="Schatz M."/>
            <person name="Shumway M."/>
            <person name="Stanke M."/>
            <person name="Stinson E.O."/>
            <person name="Tubio J.M."/>
            <person name="Vanzee J.P."/>
            <person name="Verjovski-Almeida S."/>
            <person name="Werner D."/>
            <person name="White O."/>
            <person name="Wyder S."/>
            <person name="Zeng Q."/>
            <person name="Zhao Q."/>
            <person name="Zhao Y."/>
            <person name="Hill C.A."/>
            <person name="Raikhel A.S."/>
            <person name="Soares M.B."/>
            <person name="Knudson D.L."/>
            <person name="Lee N.H."/>
            <person name="Galagan J."/>
            <person name="Salzberg S.L."/>
            <person name="Paulsen I.T."/>
            <person name="Dimopoulos G."/>
            <person name="Collins F.H."/>
            <person name="Birren B."/>
            <person name="Fraser-Liggett C.M."/>
            <person name="Severson D.W."/>
        </authorList>
    </citation>
    <scope>NUCLEOTIDE SEQUENCE [LARGE SCALE GENOMIC DNA]</scope>
    <source>
        <strain evidence="2">Liverpool</strain>
    </source>
</reference>
<evidence type="ECO:0000313" key="2">
    <source>
        <dbReference type="EMBL" id="EAT46073.1"/>
    </source>
</evidence>
<feature type="chain" id="PRO_5014307951" evidence="1">
    <location>
        <begin position="20"/>
        <end position="174"/>
    </location>
</feature>
<dbReference type="EMBL" id="CH477250">
    <property type="protein sequence ID" value="EAT46073.1"/>
    <property type="molecule type" value="Genomic_DNA"/>
</dbReference>
<evidence type="ECO:0000256" key="1">
    <source>
        <dbReference type="SAM" id="SignalP"/>
    </source>
</evidence>
<protein>
    <submittedName>
        <fullName evidence="2">AAEL002702-PA</fullName>
    </submittedName>
</protein>
<reference evidence="2" key="3">
    <citation type="submission" date="2012-09" db="EMBL/GenBank/DDBJ databases">
        <authorList>
            <consortium name="VectorBase"/>
        </authorList>
    </citation>
    <scope>NUCLEOTIDE SEQUENCE</scope>
    <source>
        <strain evidence="2">Liverpool</strain>
    </source>
</reference>
<reference evidence="2" key="1">
    <citation type="submission" date="2005-10" db="EMBL/GenBank/DDBJ databases">
        <authorList>
            <person name="Loftus B.J."/>
            <person name="Nene V.M."/>
            <person name="Hannick L.I."/>
            <person name="Bidwell S."/>
            <person name="Haas B."/>
            <person name="Amedeo P."/>
            <person name="Orvis J."/>
            <person name="Wortman J.R."/>
            <person name="White O.R."/>
            <person name="Salzberg S."/>
            <person name="Shumway M."/>
            <person name="Koo H."/>
            <person name="Zhao Y."/>
            <person name="Holmes M."/>
            <person name="Miller J."/>
            <person name="Schatz M."/>
            <person name="Pop M."/>
            <person name="Pai G."/>
            <person name="Utterback T."/>
            <person name="Rogers Y.-H."/>
            <person name="Kravitz S."/>
            <person name="Fraser C.M."/>
        </authorList>
    </citation>
    <scope>NUCLEOTIDE SEQUENCE</scope>
    <source>
        <strain evidence="2">Liverpool</strain>
    </source>
</reference>
<dbReference type="Proteomes" id="UP000682892">
    <property type="component" value="Unassembled WGS sequence"/>
</dbReference>
<proteinExistence type="predicted"/>
<dbReference type="HOGENOM" id="CLU_1541350_0_0_1"/>
<dbReference type="PaxDb" id="7159-AAEL002702-PA"/>